<keyword evidence="1 5" id="KW-0732">Signal</keyword>
<reference evidence="7 8" key="1">
    <citation type="submission" date="2021-06" db="EMBL/GenBank/DDBJ databases">
        <authorList>
            <person name="Palmer J.M."/>
        </authorList>
    </citation>
    <scope>NUCLEOTIDE SEQUENCE [LARGE SCALE GENOMIC DNA]</scope>
    <source>
        <strain evidence="8">if_2019</strain>
        <tissue evidence="7">Muscle</tissue>
    </source>
</reference>
<dbReference type="InterPro" id="IPR050969">
    <property type="entry name" value="Dev_Signal_Modulators"/>
</dbReference>
<feature type="region of interest" description="Disordered" evidence="4">
    <location>
        <begin position="150"/>
        <end position="235"/>
    </location>
</feature>
<feature type="compositionally biased region" description="Basic and acidic residues" evidence="4">
    <location>
        <begin position="174"/>
        <end position="186"/>
    </location>
</feature>
<dbReference type="Gene3D" id="2.10.25.10">
    <property type="entry name" value="Laminin"/>
    <property type="match status" value="1"/>
</dbReference>
<sequence length="378" mass="41709">MRMWLLCLWTSWMLLLRNAALQLPRREEGGVQPGEQHQMEPEGVWTGFRRRSTGKPAGPLQQDLTEPGKTAGWTGARRRAALRGLHVCGGRCCPGWTLSSKTRRCTKSRCSPPCRNGSLCRLSNTCLCRKGFHGVRCQFSKVLLPVGGPPVTSSNPTDQPASTTIASGPTRASRKPEPTDSDKNPLNDEDSGPLKAGSLAAQTEGDPGGVTNRFLTPTENKASSGSKDLKRTDPDLERQITVLEQVVLESKPQTESRNPHRAESLELKSTLVDKEAEDLTGAKRSPEEKEGDAEEMMRQIPSLREAQSVLLRNTLLHGGRGGNMATLLMKHITREKRKLHTLNSSYNSSSSSSVKTMRTFHNQRDQYNIHLSDPKGQR</sequence>
<feature type="region of interest" description="Disordered" evidence="4">
    <location>
        <begin position="50"/>
        <end position="71"/>
    </location>
</feature>
<keyword evidence="2 3" id="KW-1015">Disulfide bond</keyword>
<dbReference type="PROSITE" id="PS50026">
    <property type="entry name" value="EGF_3"/>
    <property type="match status" value="1"/>
</dbReference>
<feature type="disulfide bond" evidence="3">
    <location>
        <begin position="128"/>
        <end position="137"/>
    </location>
</feature>
<proteinExistence type="predicted"/>
<feature type="compositionally biased region" description="Polar residues" evidence="4">
    <location>
        <begin position="151"/>
        <end position="167"/>
    </location>
</feature>
<evidence type="ECO:0000256" key="1">
    <source>
        <dbReference type="ARBA" id="ARBA00022729"/>
    </source>
</evidence>
<gene>
    <name evidence="7" type="ORF">ILYODFUR_013113</name>
</gene>
<accession>A0ABV0VDJ9</accession>
<evidence type="ECO:0000256" key="4">
    <source>
        <dbReference type="SAM" id="MobiDB-lite"/>
    </source>
</evidence>
<feature type="region of interest" description="Disordered" evidence="4">
    <location>
        <begin position="247"/>
        <end position="295"/>
    </location>
</feature>
<keyword evidence="3" id="KW-0245">EGF-like domain</keyword>
<dbReference type="Proteomes" id="UP001482620">
    <property type="component" value="Unassembled WGS sequence"/>
</dbReference>
<dbReference type="PANTHER" id="PTHR14949:SF46">
    <property type="entry name" value="SCHWANN CELL-SPECIFIC EGF-LIKE REPEAT AUTOCRINE FACTOR"/>
    <property type="match status" value="1"/>
</dbReference>
<name>A0ABV0VDJ9_9TELE</name>
<dbReference type="PROSITE" id="PS00022">
    <property type="entry name" value="EGF_1"/>
    <property type="match status" value="1"/>
</dbReference>
<evidence type="ECO:0000256" key="3">
    <source>
        <dbReference type="PROSITE-ProRule" id="PRU00076"/>
    </source>
</evidence>
<feature type="chain" id="PRO_5046513865" description="EGF-like domain-containing protein" evidence="5">
    <location>
        <begin position="20"/>
        <end position="378"/>
    </location>
</feature>
<dbReference type="PANTHER" id="PTHR14949">
    <property type="entry name" value="EGF-LIKE-DOMAIN, MULTIPLE 7, 8"/>
    <property type="match status" value="1"/>
</dbReference>
<dbReference type="InterPro" id="IPR000742">
    <property type="entry name" value="EGF"/>
</dbReference>
<comment type="caution">
    <text evidence="3">Lacks conserved residue(s) required for the propagation of feature annotation.</text>
</comment>
<evidence type="ECO:0000313" key="7">
    <source>
        <dbReference type="EMBL" id="MEQ2255360.1"/>
    </source>
</evidence>
<dbReference type="SMART" id="SM00181">
    <property type="entry name" value="EGF"/>
    <property type="match status" value="1"/>
</dbReference>
<feature type="compositionally biased region" description="Polar residues" evidence="4">
    <location>
        <begin position="213"/>
        <end position="226"/>
    </location>
</feature>
<organism evidence="7 8">
    <name type="scientific">Ilyodon furcidens</name>
    <name type="common">goldbreast splitfin</name>
    <dbReference type="NCBI Taxonomy" id="33524"/>
    <lineage>
        <taxon>Eukaryota</taxon>
        <taxon>Metazoa</taxon>
        <taxon>Chordata</taxon>
        <taxon>Craniata</taxon>
        <taxon>Vertebrata</taxon>
        <taxon>Euteleostomi</taxon>
        <taxon>Actinopterygii</taxon>
        <taxon>Neopterygii</taxon>
        <taxon>Teleostei</taxon>
        <taxon>Neoteleostei</taxon>
        <taxon>Acanthomorphata</taxon>
        <taxon>Ovalentaria</taxon>
        <taxon>Atherinomorphae</taxon>
        <taxon>Cyprinodontiformes</taxon>
        <taxon>Goodeidae</taxon>
        <taxon>Ilyodon</taxon>
    </lineage>
</organism>
<keyword evidence="8" id="KW-1185">Reference proteome</keyword>
<evidence type="ECO:0000259" key="6">
    <source>
        <dbReference type="PROSITE" id="PS50026"/>
    </source>
</evidence>
<evidence type="ECO:0000256" key="5">
    <source>
        <dbReference type="SAM" id="SignalP"/>
    </source>
</evidence>
<comment type="caution">
    <text evidence="7">The sequence shown here is derived from an EMBL/GenBank/DDBJ whole genome shotgun (WGS) entry which is preliminary data.</text>
</comment>
<dbReference type="EMBL" id="JAHRIQ010105322">
    <property type="protein sequence ID" value="MEQ2255360.1"/>
    <property type="molecule type" value="Genomic_DNA"/>
</dbReference>
<feature type="compositionally biased region" description="Basic and acidic residues" evidence="4">
    <location>
        <begin position="252"/>
        <end position="274"/>
    </location>
</feature>
<feature type="domain" description="EGF-like" evidence="6">
    <location>
        <begin position="106"/>
        <end position="138"/>
    </location>
</feature>
<protein>
    <recommendedName>
        <fullName evidence="6">EGF-like domain-containing protein</fullName>
    </recommendedName>
</protein>
<feature type="disulfide bond" evidence="3">
    <location>
        <begin position="110"/>
        <end position="120"/>
    </location>
</feature>
<evidence type="ECO:0000256" key="2">
    <source>
        <dbReference type="ARBA" id="ARBA00023157"/>
    </source>
</evidence>
<dbReference type="PROSITE" id="PS01186">
    <property type="entry name" value="EGF_2"/>
    <property type="match status" value="1"/>
</dbReference>
<feature type="signal peptide" evidence="5">
    <location>
        <begin position="1"/>
        <end position="19"/>
    </location>
</feature>
<evidence type="ECO:0000313" key="8">
    <source>
        <dbReference type="Proteomes" id="UP001482620"/>
    </source>
</evidence>